<dbReference type="GeneID" id="130471449"/>
<evidence type="ECO:0000256" key="1">
    <source>
        <dbReference type="SAM" id="MobiDB-lite"/>
    </source>
</evidence>
<feature type="compositionally biased region" description="Polar residues" evidence="1">
    <location>
        <begin position="151"/>
        <end position="169"/>
    </location>
</feature>
<reference evidence="2" key="1">
    <citation type="journal article" date="2021" name="Nat. Commun.">
        <title>Genomic analyses provide insights into spinach domestication and the genetic basis of agronomic traits.</title>
        <authorList>
            <person name="Cai X."/>
            <person name="Sun X."/>
            <person name="Xu C."/>
            <person name="Sun H."/>
            <person name="Wang X."/>
            <person name="Ge C."/>
            <person name="Zhang Z."/>
            <person name="Wang Q."/>
            <person name="Fei Z."/>
            <person name="Jiao C."/>
            <person name="Wang Q."/>
        </authorList>
    </citation>
    <scope>NUCLEOTIDE SEQUENCE [LARGE SCALE GENOMIC DNA]</scope>
    <source>
        <strain evidence="2">cv. Varoflay</strain>
    </source>
</reference>
<feature type="region of interest" description="Disordered" evidence="1">
    <location>
        <begin position="144"/>
        <end position="199"/>
    </location>
</feature>
<protein>
    <submittedName>
        <fullName evidence="3">Uncharacterized protein</fullName>
    </submittedName>
</protein>
<organism evidence="2 3">
    <name type="scientific">Spinacia oleracea</name>
    <name type="common">Spinach</name>
    <dbReference type="NCBI Taxonomy" id="3562"/>
    <lineage>
        <taxon>Eukaryota</taxon>
        <taxon>Viridiplantae</taxon>
        <taxon>Streptophyta</taxon>
        <taxon>Embryophyta</taxon>
        <taxon>Tracheophyta</taxon>
        <taxon>Spermatophyta</taxon>
        <taxon>Magnoliopsida</taxon>
        <taxon>eudicotyledons</taxon>
        <taxon>Gunneridae</taxon>
        <taxon>Pentapetalae</taxon>
        <taxon>Caryophyllales</taxon>
        <taxon>Chenopodiaceae</taxon>
        <taxon>Chenopodioideae</taxon>
        <taxon>Anserineae</taxon>
        <taxon>Spinacia</taxon>
    </lineage>
</organism>
<evidence type="ECO:0000313" key="3">
    <source>
        <dbReference type="RefSeq" id="XP_056697555.1"/>
    </source>
</evidence>
<evidence type="ECO:0000313" key="2">
    <source>
        <dbReference type="Proteomes" id="UP000813463"/>
    </source>
</evidence>
<feature type="compositionally biased region" description="Basic and acidic residues" evidence="1">
    <location>
        <begin position="19"/>
        <end position="39"/>
    </location>
</feature>
<name>A0ABM3RPL2_SPIOL</name>
<proteinExistence type="predicted"/>
<gene>
    <name evidence="3" type="primary">LOC130471449</name>
</gene>
<feature type="region of interest" description="Disordered" evidence="1">
    <location>
        <begin position="18"/>
        <end position="89"/>
    </location>
</feature>
<keyword evidence="2" id="KW-1185">Reference proteome</keyword>
<reference evidence="3" key="2">
    <citation type="submission" date="2025-08" db="UniProtKB">
        <authorList>
            <consortium name="RefSeq"/>
        </authorList>
    </citation>
    <scope>IDENTIFICATION</scope>
    <source>
        <tissue evidence="3">Leaf</tissue>
    </source>
</reference>
<dbReference type="Proteomes" id="UP000813463">
    <property type="component" value="Chromosome 4"/>
</dbReference>
<sequence length="199" mass="22446">MLLLDSWKRHCAKLTRKLSGRDREERHRDRRGSVDRELQAETSLRQEGPSLIQGQGSGAGSHQRHSDAERGASPFVHVDPTRHSFGGAGSSRPFVSSYGYYFGGSGPQPWGADSWAYYAEMERMRQAQMFGSYQYMPMPPPYQYSSPQQGVHPSTGTLRISEQDPSTPGTELDRDLERLRRRNRDKAPVVDVTVDDDSD</sequence>
<dbReference type="RefSeq" id="XP_056697555.1">
    <property type="nucleotide sequence ID" value="XM_056841577.1"/>
</dbReference>
<accession>A0ABM3RPL2</accession>